<dbReference type="Proteomes" id="UP000828048">
    <property type="component" value="Chromosome 6"/>
</dbReference>
<name>A0ACB7XB71_9ERIC</name>
<dbReference type="EMBL" id="CM037156">
    <property type="protein sequence ID" value="KAH7838007.1"/>
    <property type="molecule type" value="Genomic_DNA"/>
</dbReference>
<sequence>MSTEETVSGSPLDKPLHLLTEEDISQLTREDCRRYLKEKGMRRPSWNKSQAIQQVISLKTLLERSSDSDVGSRKKLCIPRPDNLHRVPKSTANAPLVIPAEESPPCRRKDPEKHDLSGDPFRVDGGDSSPPRIAGAANGPLEQMTIFYCGKVNVYDDVPPDKAQALMHLAASPLQVPLEVPFDGITARRPMPCLLQAASGKVGPDSPFVSLPTSQPVNMSDNCWPNREESGAYREENTAAEGPGSRKASVQRYLEKRKDRFKSKRKVATPPSGSLDVYLNPQMGNHTQNERSNRSDACSSPQIRPPNTPPRSSSADDHMVESTNFPAGLNDKDMHE</sequence>
<keyword evidence="2" id="KW-1185">Reference proteome</keyword>
<gene>
    <name evidence="1" type="ORF">Vadar_020849</name>
</gene>
<protein>
    <submittedName>
        <fullName evidence="1">Uncharacterized protein</fullName>
    </submittedName>
</protein>
<reference evidence="1 2" key="1">
    <citation type="journal article" date="2021" name="Hortic Res">
        <title>High-quality reference genome and annotation aids understanding of berry development for evergreen blueberry (Vaccinium darrowii).</title>
        <authorList>
            <person name="Yu J."/>
            <person name="Hulse-Kemp A.M."/>
            <person name="Babiker E."/>
            <person name="Staton M."/>
        </authorList>
    </citation>
    <scope>NUCLEOTIDE SEQUENCE [LARGE SCALE GENOMIC DNA]</scope>
    <source>
        <strain evidence="2">cv. NJ 8807/NJ 8810</strain>
        <tissue evidence="1">Young leaf</tissue>
    </source>
</reference>
<proteinExistence type="predicted"/>
<comment type="caution">
    <text evidence="1">The sequence shown here is derived from an EMBL/GenBank/DDBJ whole genome shotgun (WGS) entry which is preliminary data.</text>
</comment>
<organism evidence="1 2">
    <name type="scientific">Vaccinium darrowii</name>
    <dbReference type="NCBI Taxonomy" id="229202"/>
    <lineage>
        <taxon>Eukaryota</taxon>
        <taxon>Viridiplantae</taxon>
        <taxon>Streptophyta</taxon>
        <taxon>Embryophyta</taxon>
        <taxon>Tracheophyta</taxon>
        <taxon>Spermatophyta</taxon>
        <taxon>Magnoliopsida</taxon>
        <taxon>eudicotyledons</taxon>
        <taxon>Gunneridae</taxon>
        <taxon>Pentapetalae</taxon>
        <taxon>asterids</taxon>
        <taxon>Ericales</taxon>
        <taxon>Ericaceae</taxon>
        <taxon>Vaccinioideae</taxon>
        <taxon>Vaccinieae</taxon>
        <taxon>Vaccinium</taxon>
    </lineage>
</organism>
<evidence type="ECO:0000313" key="1">
    <source>
        <dbReference type="EMBL" id="KAH7838007.1"/>
    </source>
</evidence>
<evidence type="ECO:0000313" key="2">
    <source>
        <dbReference type="Proteomes" id="UP000828048"/>
    </source>
</evidence>
<accession>A0ACB7XB71</accession>